<organism evidence="2 3">
    <name type="scientific">Dibothriocephalus latus</name>
    <name type="common">Fish tapeworm</name>
    <name type="synonym">Diphyllobothrium latum</name>
    <dbReference type="NCBI Taxonomy" id="60516"/>
    <lineage>
        <taxon>Eukaryota</taxon>
        <taxon>Metazoa</taxon>
        <taxon>Spiralia</taxon>
        <taxon>Lophotrochozoa</taxon>
        <taxon>Platyhelminthes</taxon>
        <taxon>Cestoda</taxon>
        <taxon>Eucestoda</taxon>
        <taxon>Diphyllobothriidea</taxon>
        <taxon>Diphyllobothriidae</taxon>
        <taxon>Dibothriocephalus</taxon>
    </lineage>
</organism>
<gene>
    <name evidence="2" type="ORF">DILT_LOCUS1414</name>
</gene>
<dbReference type="AlphaFoldDB" id="A0A3P6QEP1"/>
<sequence length="372" mass="42583">MCRLDPETACDRDPNTWRPIVEVGQYNDWLEAPTAFDFYQLKVAAQRRDWRRQEKAIRRFRAAVTKVVQRWRAERLLQRLAKLASSMNQSDEARAEMARQEEDRLLDELIGRPTRELPSWAPETSGYAGKLFSAASKPSWETGESELEVCLRELNSAVSGVLSDRAPSIVRDEKLQKYPLLEEPRWLAESFTQFDVLEGRELAMLPLSDAALHRLLSKWMKEHRPDAPNRTCLQLKGLSRTEDEQEEEEDFPREQLIPVDPEFTKSGDLLSMPAYLTEPVPEALTGGIPMTGLYPMDYINTHLPSTNVIFDDYDEVDVIANLRGGKSSSDWEQPMYAWAMEPLELDLPSLALLSNPGQFWGILLQGSNRNSR</sequence>
<proteinExistence type="predicted"/>
<name>A0A3P6QEP1_DIBLA</name>
<accession>A0A3P6QEP1</accession>
<reference evidence="2 3" key="1">
    <citation type="submission" date="2018-11" db="EMBL/GenBank/DDBJ databases">
        <authorList>
            <consortium name="Pathogen Informatics"/>
        </authorList>
    </citation>
    <scope>NUCLEOTIDE SEQUENCE [LARGE SCALE GENOMIC DNA]</scope>
</reference>
<dbReference type="EMBL" id="UYRU01009543">
    <property type="protein sequence ID" value="VDK44047.1"/>
    <property type="molecule type" value="Genomic_DNA"/>
</dbReference>
<evidence type="ECO:0000256" key="1">
    <source>
        <dbReference type="SAM" id="MobiDB-lite"/>
    </source>
</evidence>
<protein>
    <submittedName>
        <fullName evidence="2">Uncharacterized protein</fullName>
    </submittedName>
</protein>
<keyword evidence="3" id="KW-1185">Reference proteome</keyword>
<dbReference type="Proteomes" id="UP000281553">
    <property type="component" value="Unassembled WGS sequence"/>
</dbReference>
<evidence type="ECO:0000313" key="3">
    <source>
        <dbReference type="Proteomes" id="UP000281553"/>
    </source>
</evidence>
<feature type="region of interest" description="Disordered" evidence="1">
    <location>
        <begin position="233"/>
        <end position="254"/>
    </location>
</feature>
<evidence type="ECO:0000313" key="2">
    <source>
        <dbReference type="EMBL" id="VDK44047.1"/>
    </source>
</evidence>
<dbReference type="OrthoDB" id="5538672at2759"/>